<feature type="non-terminal residue" evidence="1">
    <location>
        <position position="200"/>
    </location>
</feature>
<dbReference type="Proteomes" id="UP000215335">
    <property type="component" value="Unassembled WGS sequence"/>
</dbReference>
<comment type="caution">
    <text evidence="1">The sequence shown here is derived from an EMBL/GenBank/DDBJ whole genome shotgun (WGS) entry which is preliminary data.</text>
</comment>
<organism evidence="1 2">
    <name type="scientific">Trichomalopsis sarcophagae</name>
    <dbReference type="NCBI Taxonomy" id="543379"/>
    <lineage>
        <taxon>Eukaryota</taxon>
        <taxon>Metazoa</taxon>
        <taxon>Ecdysozoa</taxon>
        <taxon>Arthropoda</taxon>
        <taxon>Hexapoda</taxon>
        <taxon>Insecta</taxon>
        <taxon>Pterygota</taxon>
        <taxon>Neoptera</taxon>
        <taxon>Endopterygota</taxon>
        <taxon>Hymenoptera</taxon>
        <taxon>Apocrita</taxon>
        <taxon>Proctotrupomorpha</taxon>
        <taxon>Chalcidoidea</taxon>
        <taxon>Pteromalidae</taxon>
        <taxon>Pteromalinae</taxon>
        <taxon>Trichomalopsis</taxon>
    </lineage>
</organism>
<protein>
    <submittedName>
        <fullName evidence="1">Uncharacterized protein</fullName>
    </submittedName>
</protein>
<accession>A0A232F9R6</accession>
<reference evidence="1 2" key="1">
    <citation type="journal article" date="2017" name="Curr. Biol.">
        <title>The Evolution of Venom by Co-option of Single-Copy Genes.</title>
        <authorList>
            <person name="Martinson E.O."/>
            <person name="Mrinalini"/>
            <person name="Kelkar Y.D."/>
            <person name="Chang C.H."/>
            <person name="Werren J.H."/>
        </authorList>
    </citation>
    <scope>NUCLEOTIDE SEQUENCE [LARGE SCALE GENOMIC DNA]</scope>
    <source>
        <strain evidence="1 2">Alberta</strain>
        <tissue evidence="1">Whole body</tissue>
    </source>
</reference>
<dbReference type="EMBL" id="NNAY01000646">
    <property type="protein sequence ID" value="OXU27210.1"/>
    <property type="molecule type" value="Genomic_DNA"/>
</dbReference>
<gene>
    <name evidence="1" type="ORF">TSAR_010833</name>
</gene>
<name>A0A232F9R6_9HYME</name>
<dbReference type="AlphaFoldDB" id="A0A232F9R6"/>
<keyword evidence="2" id="KW-1185">Reference proteome</keyword>
<evidence type="ECO:0000313" key="1">
    <source>
        <dbReference type="EMBL" id="OXU27210.1"/>
    </source>
</evidence>
<evidence type="ECO:0000313" key="2">
    <source>
        <dbReference type="Proteomes" id="UP000215335"/>
    </source>
</evidence>
<sequence length="200" mass="23341">MRAPRQRDLFRFNSTISNLTVKLSELVMVTSNFGGIFIIIINLLILNAQQETTEVSTFIKTHHGLINNTCVSIIESITTKCLQEHKFIRAMGISNCNHREDIYQDTSKHQEYTLIITYDGAKCDSNKKENFMLIVNDKICKVVHYEESYKFYKKWVITPLSWSTWSVVALFILAVCYTIYSKLLRDRIIKICRMIVVRIM</sequence>
<proteinExistence type="predicted"/>